<gene>
    <name evidence="1" type="ORF">CLOBOL_06535</name>
</gene>
<dbReference type="Proteomes" id="UP000005396">
    <property type="component" value="Unassembled WGS sequence"/>
</dbReference>
<evidence type="ECO:0000313" key="2">
    <source>
        <dbReference type="Proteomes" id="UP000005396"/>
    </source>
</evidence>
<dbReference type="EMBL" id="ABCC02000055">
    <property type="protein sequence ID" value="EDP13212.1"/>
    <property type="molecule type" value="Genomic_DNA"/>
</dbReference>
<organism evidence="1 2">
    <name type="scientific">Enterocloster bolteae (strain ATCC BAA-613 / DSM 15670 / CCUG 46953 / JCM 12243 / WAL 16351)</name>
    <name type="common">Clostridium bolteae</name>
    <dbReference type="NCBI Taxonomy" id="411902"/>
    <lineage>
        <taxon>Bacteria</taxon>
        <taxon>Bacillati</taxon>
        <taxon>Bacillota</taxon>
        <taxon>Clostridia</taxon>
        <taxon>Lachnospirales</taxon>
        <taxon>Lachnospiraceae</taxon>
        <taxon>Enterocloster</taxon>
    </lineage>
</organism>
<reference evidence="1 2" key="1">
    <citation type="submission" date="2007-08" db="EMBL/GenBank/DDBJ databases">
        <authorList>
            <person name="Fulton L."/>
            <person name="Clifton S."/>
            <person name="Fulton B."/>
            <person name="Xu J."/>
            <person name="Minx P."/>
            <person name="Pepin K.H."/>
            <person name="Johnson M."/>
            <person name="Thiruvilangam P."/>
            <person name="Bhonagiri V."/>
            <person name="Nash W.E."/>
            <person name="Mardis E.R."/>
            <person name="Wilson R.K."/>
        </authorList>
    </citation>
    <scope>NUCLEOTIDE SEQUENCE [LARGE SCALE GENOMIC DNA]</scope>
    <source>
        <strain evidence="2">ATCC BAA-613 / DSM 15670 / CCUG 46953 / JCM 12243 / WAL 16351</strain>
    </source>
</reference>
<name>A8S392_ENTBW</name>
<dbReference type="AlphaFoldDB" id="A8S392"/>
<proteinExistence type="predicted"/>
<dbReference type="PaxDb" id="411902-CLOBOL_06535"/>
<comment type="caution">
    <text evidence="1">The sequence shown here is derived from an EMBL/GenBank/DDBJ whole genome shotgun (WGS) entry which is preliminary data.</text>
</comment>
<accession>A8S392</accession>
<sequence length="58" mass="7024">MFYFVKLTHLFLQHTFNLNVSIDIIVNNGSSQLFLNDNHVKIEYYKHVVKIHTQIYER</sequence>
<evidence type="ECO:0000313" key="1">
    <source>
        <dbReference type="EMBL" id="EDP13212.1"/>
    </source>
</evidence>
<dbReference type="HOGENOM" id="CLU_2971270_0_0_9"/>
<reference evidence="1 2" key="2">
    <citation type="submission" date="2007-09" db="EMBL/GenBank/DDBJ databases">
        <title>Draft genome sequence of Clostridium bolteae (ATCC BAA-613).</title>
        <authorList>
            <person name="Sudarsanam P."/>
            <person name="Ley R."/>
            <person name="Guruge J."/>
            <person name="Turnbaugh P.J."/>
            <person name="Mahowald M."/>
            <person name="Liep D."/>
            <person name="Gordon J."/>
        </authorList>
    </citation>
    <scope>NUCLEOTIDE SEQUENCE [LARGE SCALE GENOMIC DNA]</scope>
    <source>
        <strain evidence="2">ATCC BAA-613 / DSM 15670 / CCUG 46953 / JCM 12243 / WAL 16351</strain>
    </source>
</reference>
<protein>
    <submittedName>
        <fullName evidence="1">Uncharacterized protein</fullName>
    </submittedName>
</protein>